<organism evidence="4">
    <name type="scientific">marine metagenome</name>
    <dbReference type="NCBI Taxonomy" id="408172"/>
    <lineage>
        <taxon>unclassified sequences</taxon>
        <taxon>metagenomes</taxon>
        <taxon>ecological metagenomes</taxon>
    </lineage>
</organism>
<protein>
    <recommendedName>
        <fullName evidence="3">HIRAN domain-containing protein</fullName>
    </recommendedName>
</protein>
<gene>
    <name evidence="4" type="ORF">METZ01_LOCUS4324</name>
</gene>
<dbReference type="EMBL" id="UINC01000222">
    <property type="protein sequence ID" value="SUZ51470.1"/>
    <property type="molecule type" value="Genomic_DNA"/>
</dbReference>
<keyword evidence="2" id="KW-0378">Hydrolase</keyword>
<feature type="domain" description="HIRAN" evidence="3">
    <location>
        <begin position="12"/>
        <end position="111"/>
    </location>
</feature>
<dbReference type="GO" id="GO:0016818">
    <property type="term" value="F:hydrolase activity, acting on acid anhydrides, in phosphorus-containing anhydrides"/>
    <property type="evidence" value="ECO:0007669"/>
    <property type="project" value="InterPro"/>
</dbReference>
<evidence type="ECO:0000256" key="1">
    <source>
        <dbReference type="ARBA" id="ARBA00022723"/>
    </source>
</evidence>
<dbReference type="GO" id="GO:0003676">
    <property type="term" value="F:nucleic acid binding"/>
    <property type="evidence" value="ECO:0007669"/>
    <property type="project" value="InterPro"/>
</dbReference>
<keyword evidence="1" id="KW-0479">Metal-binding</keyword>
<sequence length="111" mass="12260">MQIAPPFPDGCPTCFRSTVHGTIFAGRDRYIDAVKDGDMLQLIADPPVQTEPEVWVHLDSGDPIGHLPAEIGCWLWPWMLSGGVAEARVLRVGGAEVPSWRRIVLEIVCRI</sequence>
<dbReference type="SMART" id="SM00910">
    <property type="entry name" value="HIRAN"/>
    <property type="match status" value="1"/>
</dbReference>
<proteinExistence type="predicted"/>
<evidence type="ECO:0000313" key="4">
    <source>
        <dbReference type="EMBL" id="SUZ51470.1"/>
    </source>
</evidence>
<dbReference type="InterPro" id="IPR014905">
    <property type="entry name" value="HIRAN"/>
</dbReference>
<reference evidence="4" key="1">
    <citation type="submission" date="2018-05" db="EMBL/GenBank/DDBJ databases">
        <authorList>
            <person name="Lanie J.A."/>
            <person name="Ng W.-L."/>
            <person name="Kazmierczak K.M."/>
            <person name="Andrzejewski T.M."/>
            <person name="Davidsen T.M."/>
            <person name="Wayne K.J."/>
            <person name="Tettelin H."/>
            <person name="Glass J.I."/>
            <person name="Rusch D."/>
            <person name="Podicherti R."/>
            <person name="Tsui H.-C.T."/>
            <person name="Winkler M.E."/>
        </authorList>
    </citation>
    <scope>NUCLEOTIDE SEQUENCE</scope>
</reference>
<dbReference type="GO" id="GO:0008270">
    <property type="term" value="F:zinc ion binding"/>
    <property type="evidence" value="ECO:0007669"/>
    <property type="project" value="InterPro"/>
</dbReference>
<evidence type="ECO:0000259" key="3">
    <source>
        <dbReference type="SMART" id="SM00910"/>
    </source>
</evidence>
<accession>A0A381NA27</accession>
<dbReference type="AlphaFoldDB" id="A0A381NA27"/>
<name>A0A381NA27_9ZZZZ</name>
<evidence type="ECO:0000256" key="2">
    <source>
        <dbReference type="ARBA" id="ARBA00022801"/>
    </source>
</evidence>